<organism evidence="7 8">
    <name type="scientific">Jiulongibacter sediminis</name>
    <dbReference type="NCBI Taxonomy" id="1605367"/>
    <lineage>
        <taxon>Bacteria</taxon>
        <taxon>Pseudomonadati</taxon>
        <taxon>Bacteroidota</taxon>
        <taxon>Cytophagia</taxon>
        <taxon>Cytophagales</taxon>
        <taxon>Leadbetterellaceae</taxon>
        <taxon>Jiulongibacter</taxon>
    </lineage>
</organism>
<dbReference type="GO" id="GO:0003677">
    <property type="term" value="F:DNA binding"/>
    <property type="evidence" value="ECO:0007669"/>
    <property type="project" value="InterPro"/>
</dbReference>
<dbReference type="GO" id="GO:0016987">
    <property type="term" value="F:sigma factor activity"/>
    <property type="evidence" value="ECO:0007669"/>
    <property type="project" value="UniProtKB-KW"/>
</dbReference>
<evidence type="ECO:0000259" key="6">
    <source>
        <dbReference type="Pfam" id="PF08281"/>
    </source>
</evidence>
<comment type="caution">
    <text evidence="7">The sequence shown here is derived from an EMBL/GenBank/DDBJ whole genome shotgun (WGS) entry which is preliminary data.</text>
</comment>
<dbReference type="InterPro" id="IPR007627">
    <property type="entry name" value="RNA_pol_sigma70_r2"/>
</dbReference>
<dbReference type="SUPFAM" id="SSF88659">
    <property type="entry name" value="Sigma3 and sigma4 domains of RNA polymerase sigma factors"/>
    <property type="match status" value="1"/>
</dbReference>
<keyword evidence="8" id="KW-1185">Reference proteome</keyword>
<evidence type="ECO:0000256" key="4">
    <source>
        <dbReference type="ARBA" id="ARBA00023163"/>
    </source>
</evidence>
<dbReference type="PANTHER" id="PTHR43133">
    <property type="entry name" value="RNA POLYMERASE ECF-TYPE SIGMA FACTO"/>
    <property type="match status" value="1"/>
</dbReference>
<dbReference type="Pfam" id="PF04542">
    <property type="entry name" value="Sigma70_r2"/>
    <property type="match status" value="1"/>
</dbReference>
<evidence type="ECO:0000256" key="3">
    <source>
        <dbReference type="ARBA" id="ARBA00023082"/>
    </source>
</evidence>
<evidence type="ECO:0000256" key="1">
    <source>
        <dbReference type="ARBA" id="ARBA00010641"/>
    </source>
</evidence>
<gene>
    <name evidence="7" type="ORF">AFM12_18150</name>
</gene>
<dbReference type="InterPro" id="IPR036388">
    <property type="entry name" value="WH-like_DNA-bd_sf"/>
</dbReference>
<proteinExistence type="inferred from homology"/>
<evidence type="ECO:0000256" key="2">
    <source>
        <dbReference type="ARBA" id="ARBA00023015"/>
    </source>
</evidence>
<dbReference type="Pfam" id="PF08281">
    <property type="entry name" value="Sigma70_r4_2"/>
    <property type="match status" value="1"/>
</dbReference>
<dbReference type="OrthoDB" id="9780326at2"/>
<dbReference type="GO" id="GO:0006352">
    <property type="term" value="P:DNA-templated transcription initiation"/>
    <property type="evidence" value="ECO:0007669"/>
    <property type="project" value="InterPro"/>
</dbReference>
<keyword evidence="2" id="KW-0805">Transcription regulation</keyword>
<dbReference type="SUPFAM" id="SSF88946">
    <property type="entry name" value="Sigma2 domain of RNA polymerase sigma factors"/>
    <property type="match status" value="1"/>
</dbReference>
<dbReference type="Gene3D" id="1.10.10.10">
    <property type="entry name" value="Winged helix-like DNA-binding domain superfamily/Winged helix DNA-binding domain"/>
    <property type="match status" value="1"/>
</dbReference>
<sequence length="159" mass="18453">MEQAFLEMINQHRGIILKVCRLYEDNSENRRDLFQEIVLQLWRSYPRFQGGSKVSTWVYRVALNTAITIFRKTSKSPKTVSIDLGLTLADFQNSGTDQMQMLYSAIDQLNKLEKGLILLYLEDKNYQEMAEITGYTESNVGVKLHRIKNKLSNILNQKS</sequence>
<accession>A0A0P7BXG8</accession>
<dbReference type="InterPro" id="IPR013325">
    <property type="entry name" value="RNA_pol_sigma_r2"/>
</dbReference>
<dbReference type="NCBIfam" id="TIGR02937">
    <property type="entry name" value="sigma70-ECF"/>
    <property type="match status" value="1"/>
</dbReference>
<feature type="domain" description="RNA polymerase sigma-70 region 2" evidence="5">
    <location>
        <begin position="8"/>
        <end position="74"/>
    </location>
</feature>
<dbReference type="InterPro" id="IPR014284">
    <property type="entry name" value="RNA_pol_sigma-70_dom"/>
</dbReference>
<dbReference type="PANTHER" id="PTHR43133:SF45">
    <property type="entry name" value="RNA POLYMERASE ECF-TYPE SIGMA FACTOR"/>
    <property type="match status" value="1"/>
</dbReference>
<comment type="similarity">
    <text evidence="1">Belongs to the sigma-70 factor family. ECF subfamily.</text>
</comment>
<feature type="domain" description="RNA polymerase sigma factor 70 region 4 type 2" evidence="6">
    <location>
        <begin position="100"/>
        <end position="151"/>
    </location>
</feature>
<name>A0A0P7BXG8_9BACT</name>
<evidence type="ECO:0000259" key="5">
    <source>
        <dbReference type="Pfam" id="PF04542"/>
    </source>
</evidence>
<evidence type="ECO:0000313" key="8">
    <source>
        <dbReference type="Proteomes" id="UP000050454"/>
    </source>
</evidence>
<reference evidence="7 8" key="1">
    <citation type="submission" date="2015-07" db="EMBL/GenBank/DDBJ databases">
        <title>The draft genome sequence of Leadbetterella sp. JN14-9.</title>
        <authorList>
            <person name="Liu Y."/>
            <person name="Du J."/>
            <person name="Shao Z."/>
        </authorList>
    </citation>
    <scope>NUCLEOTIDE SEQUENCE [LARGE SCALE GENOMIC DNA]</scope>
    <source>
        <strain evidence="7 8">JN14-9</strain>
    </source>
</reference>
<dbReference type="RefSeq" id="WP_055151792.1">
    <property type="nucleotide sequence ID" value="NZ_JXSZ01000015.1"/>
</dbReference>
<dbReference type="Proteomes" id="UP000050454">
    <property type="component" value="Unassembled WGS sequence"/>
</dbReference>
<evidence type="ECO:0000313" key="7">
    <source>
        <dbReference type="EMBL" id="KPM46806.1"/>
    </source>
</evidence>
<dbReference type="PATRIC" id="fig|1605367.3.peg.1066"/>
<dbReference type="InterPro" id="IPR039425">
    <property type="entry name" value="RNA_pol_sigma-70-like"/>
</dbReference>
<dbReference type="InterPro" id="IPR013249">
    <property type="entry name" value="RNA_pol_sigma70_r4_t2"/>
</dbReference>
<keyword evidence="4" id="KW-0804">Transcription</keyword>
<dbReference type="InterPro" id="IPR013324">
    <property type="entry name" value="RNA_pol_sigma_r3/r4-like"/>
</dbReference>
<dbReference type="EMBL" id="LGTQ01000015">
    <property type="protein sequence ID" value="KPM46806.1"/>
    <property type="molecule type" value="Genomic_DNA"/>
</dbReference>
<dbReference type="STRING" id="1605367.AFM12_18150"/>
<dbReference type="AlphaFoldDB" id="A0A0P7BXG8"/>
<protein>
    <submittedName>
        <fullName evidence="7">RNA polymerase sigma70 factor</fullName>
    </submittedName>
</protein>
<keyword evidence="3" id="KW-0731">Sigma factor</keyword>
<dbReference type="Gene3D" id="1.10.1740.10">
    <property type="match status" value="1"/>
</dbReference>